<dbReference type="EMBL" id="JBHSSD010000009">
    <property type="protein sequence ID" value="MFC6163620.1"/>
    <property type="molecule type" value="Genomic_DNA"/>
</dbReference>
<dbReference type="InterPro" id="IPR041495">
    <property type="entry name" value="Mub_B2"/>
</dbReference>
<dbReference type="InterPro" id="IPR005046">
    <property type="entry name" value="DUF285"/>
</dbReference>
<dbReference type="Pfam" id="PF17966">
    <property type="entry name" value="Muc_B2"/>
    <property type="match status" value="3"/>
</dbReference>
<feature type="compositionally biased region" description="Polar residues" evidence="2">
    <location>
        <begin position="18"/>
        <end position="34"/>
    </location>
</feature>
<evidence type="ECO:0000313" key="5">
    <source>
        <dbReference type="Proteomes" id="UP001596253"/>
    </source>
</evidence>
<feature type="domain" description="Mub B2-like" evidence="3">
    <location>
        <begin position="787"/>
        <end position="887"/>
    </location>
</feature>
<dbReference type="InterPro" id="IPR050328">
    <property type="entry name" value="Dev_Immune_Receptor"/>
</dbReference>
<dbReference type="InterPro" id="IPR011889">
    <property type="entry name" value="Liste_lipo_26"/>
</dbReference>
<gene>
    <name evidence="4" type="ORF">ACFP3T_02900</name>
</gene>
<evidence type="ECO:0000256" key="1">
    <source>
        <dbReference type="ARBA" id="ARBA00022729"/>
    </source>
</evidence>
<dbReference type="InterPro" id="IPR032675">
    <property type="entry name" value="LRR_dom_sf"/>
</dbReference>
<evidence type="ECO:0000259" key="3">
    <source>
        <dbReference type="Pfam" id="PF17966"/>
    </source>
</evidence>
<proteinExistence type="predicted"/>
<feature type="compositionally biased region" description="Polar residues" evidence="2">
    <location>
        <begin position="42"/>
        <end position="53"/>
    </location>
</feature>
<keyword evidence="1" id="KW-0732">Signal</keyword>
<name>A0ABW1R2A4_9LACO</name>
<dbReference type="SUPFAM" id="SSF52058">
    <property type="entry name" value="L domain-like"/>
    <property type="match status" value="1"/>
</dbReference>
<dbReference type="RefSeq" id="WP_137639060.1">
    <property type="nucleotide sequence ID" value="NZ_BJDK01000002.1"/>
</dbReference>
<dbReference type="PANTHER" id="PTHR24373:SF275">
    <property type="entry name" value="TIR DOMAIN-CONTAINING PROTEIN"/>
    <property type="match status" value="1"/>
</dbReference>
<organism evidence="4 5">
    <name type="scientific">Lactiplantibacillus dongliensis</name>
    <dbReference type="NCBI Taxonomy" id="2559919"/>
    <lineage>
        <taxon>Bacteria</taxon>
        <taxon>Bacillati</taxon>
        <taxon>Bacillota</taxon>
        <taxon>Bacilli</taxon>
        <taxon>Lactobacillales</taxon>
        <taxon>Lactobacillaceae</taxon>
        <taxon>Lactiplantibacillus</taxon>
    </lineage>
</organism>
<evidence type="ECO:0000256" key="2">
    <source>
        <dbReference type="SAM" id="MobiDB-lite"/>
    </source>
</evidence>
<dbReference type="Gene3D" id="3.80.10.10">
    <property type="entry name" value="Ribonuclease Inhibitor"/>
    <property type="match status" value="3"/>
</dbReference>
<feature type="domain" description="Mub B2-like" evidence="3">
    <location>
        <begin position="1028"/>
        <end position="1144"/>
    </location>
</feature>
<accession>A0ABW1R2A4</accession>
<keyword evidence="5" id="KW-1185">Reference proteome</keyword>
<feature type="region of interest" description="Disordered" evidence="2">
    <location>
        <begin position="1"/>
        <end position="53"/>
    </location>
</feature>
<reference evidence="5" key="1">
    <citation type="journal article" date="2019" name="Int. J. Syst. Evol. Microbiol.">
        <title>The Global Catalogue of Microorganisms (GCM) 10K type strain sequencing project: providing services to taxonomists for standard genome sequencing and annotation.</title>
        <authorList>
            <consortium name="The Broad Institute Genomics Platform"/>
            <consortium name="The Broad Institute Genome Sequencing Center for Infectious Disease"/>
            <person name="Wu L."/>
            <person name="Ma J."/>
        </authorList>
    </citation>
    <scope>NUCLEOTIDE SEQUENCE [LARGE SCALE GENOMIC DNA]</scope>
    <source>
        <strain evidence="5">CCM 8932</strain>
    </source>
</reference>
<dbReference type="NCBIfam" id="TIGR02167">
    <property type="entry name" value="Liste_lipo_26"/>
    <property type="match status" value="18"/>
</dbReference>
<dbReference type="PANTHER" id="PTHR24373">
    <property type="entry name" value="SLIT RELATED LEUCINE-RICH REPEAT NEURONAL PROTEIN"/>
    <property type="match status" value="1"/>
</dbReference>
<feature type="region of interest" description="Disordered" evidence="2">
    <location>
        <begin position="1145"/>
        <end position="1218"/>
    </location>
</feature>
<sequence length="1277" mass="139155">MATSSATEVESETSEAVKSQSISGSSYAEPSQASAAPVRESVTVSNAGSQVSGAPSEVAKAITSANTVLAQPAAPGDEDADGVMRPLASLARAPKMARSLVADENVIVGNGVIGEVNWTINETGLLKLGGGQLRLPGQNIYTYSNQISRFGSLSKITKIVLTAPIIVSGTVETLFANKPNLTEITGLEYFDTQSITNMSGMFRGDSQLTNLDLSHFKTSNVSNMESMFENVSSLTSLNLSNFETGNVSNMESMFENASSLISLDLSSFITGNVKNMAEMFSGDEQLANLNISQFDTSLVGDMKSMFENASSLTVLDLSHFKTENVCNMSDMFSGDASLTKLDLGNFKTSLVEDMSGMFYGMTNLSELDISNFDTSNVKNMDSMFSNSLALTKLDLFNFDTSKVSNMRYMFNEMSALTELNVSSFNTKLVTNMDHMFCWNQSITKLDVSRFDTANVKNMINMFAWMSKVTTLDVTSFDTSNVENMSGMFSGMNSLNKLDVSNFDTTKVKSMSSMFSTDSSLTELDVSNFKTSAVSTMWAMFQGLSSIKVLDVSNFDTGNVETMSRMFQGVSQVQTLDVSGFTTDKVKSMEKMFEDVSSVTELNLSGWNTTQVGLPLENHAVASMESMFQNMTSLEKLDVSNFDTSNVTDMSYMFSGLSKLSELDVSSFETSAVTNMDFMFNEMSALRSLDISKFSDIGIEKNRSHNWLDKLSHLRVLKLEPRLSHSSIFNSVLVDPSDPGHWQRVGTGTIDQPAGASYSSVALRAQYAPEMADMYVWVRRQLGRVVTTKTVTRQVDYLDQGTDTLLDRVTHQVTYAKFALIDTFTNKIVGYDLNYDMVADISDPQKAWVLTSQSASLPTIDSPDFSNLGYQEPSQAQVAAQTIDSDYATTDLNLPLIRIYYQHVTDPNTDYRSVNRIMTYVDAETQGTVAPAVVQRVTYYRTAVIDRITGDLLGYDTTGDGQADTTDAAADWVLSSQTNQLASVTSPILSQHGYTAPSQAEVASVTVLAADADAPDLAIVISYGHRLKATTIDRSVTRTIQYIDGTTQAKVAPTVNQRVTYRQVQLTDLVTKKVGYDTNGDGQIDTLDPKRAWLVVGSSELAAVVSPELSSRNYAAASLAQVETLVIPVNYTGLTAITVTVTYQPVSPEVPEEPAVPEVPEASEKPVQPAVPEQPSDPVKPEQSVPVDVDTGEFTSKEPTKEPVLTNGDSDEAQGHLSRGQQLARLQANQSASIFAQQTIANTELPRTDNKASSHLALAGWGLLSWLGLAGFWSRRRH</sequence>
<dbReference type="Pfam" id="PF03382">
    <property type="entry name" value="DUF285"/>
    <property type="match status" value="4"/>
</dbReference>
<comment type="caution">
    <text evidence="4">The sequence shown here is derived from an EMBL/GenBank/DDBJ whole genome shotgun (WGS) entry which is preliminary data.</text>
</comment>
<dbReference type="Gene3D" id="2.60.40.4300">
    <property type="match status" value="3"/>
</dbReference>
<dbReference type="Proteomes" id="UP001596253">
    <property type="component" value="Unassembled WGS sequence"/>
</dbReference>
<protein>
    <submittedName>
        <fullName evidence="4">BspA family leucine-rich repeat surface protein</fullName>
    </submittedName>
</protein>
<evidence type="ECO:0000313" key="4">
    <source>
        <dbReference type="EMBL" id="MFC6163620.1"/>
    </source>
</evidence>
<feature type="domain" description="Mub B2-like" evidence="3">
    <location>
        <begin position="905"/>
        <end position="1013"/>
    </location>
</feature>